<evidence type="ECO:0000313" key="2">
    <source>
        <dbReference type="EMBL" id="KAK1436993.1"/>
    </source>
</evidence>
<accession>A0AAD8L9T4</accession>
<sequence>MLENPTDLSSTTNNATIKRYVHPNQRNCSLGGRKYGGDRLERTSSYGSDGDKKQAATLKDVPIMDNADLPQLIGLQGCGRSEAYQLLNNRWTAAIDAYENPSTYFAERPIMYSGCSSSAWGQIRLPHQMVFPMAVVGQSGPEMDFISELRQIMHDTNTQF</sequence>
<dbReference type="Proteomes" id="UP001229421">
    <property type="component" value="Unassembled WGS sequence"/>
</dbReference>
<name>A0AAD8L9T4_TARER</name>
<feature type="region of interest" description="Disordered" evidence="1">
    <location>
        <begin position="28"/>
        <end position="53"/>
    </location>
</feature>
<reference evidence="2" key="1">
    <citation type="journal article" date="2023" name="bioRxiv">
        <title>Improved chromosome-level genome assembly for marigold (Tagetes erecta).</title>
        <authorList>
            <person name="Jiang F."/>
            <person name="Yuan L."/>
            <person name="Wang S."/>
            <person name="Wang H."/>
            <person name="Xu D."/>
            <person name="Wang A."/>
            <person name="Fan W."/>
        </authorList>
    </citation>
    <scope>NUCLEOTIDE SEQUENCE</scope>
    <source>
        <strain evidence="2">WSJ</strain>
        <tissue evidence="2">Leaf</tissue>
    </source>
</reference>
<comment type="caution">
    <text evidence="2">The sequence shown here is derived from an EMBL/GenBank/DDBJ whole genome shotgun (WGS) entry which is preliminary data.</text>
</comment>
<proteinExistence type="predicted"/>
<dbReference type="PANTHER" id="PTHR36032:SF1">
    <property type="entry name" value="PHOSPHOPANTOTHENATE--CYSTEINE LIGASE 2"/>
    <property type="match status" value="1"/>
</dbReference>
<dbReference type="EMBL" id="JAUHHV010000001">
    <property type="protein sequence ID" value="KAK1436993.1"/>
    <property type="molecule type" value="Genomic_DNA"/>
</dbReference>
<keyword evidence="3" id="KW-1185">Reference proteome</keyword>
<organism evidence="2 3">
    <name type="scientific">Tagetes erecta</name>
    <name type="common">African marigold</name>
    <dbReference type="NCBI Taxonomy" id="13708"/>
    <lineage>
        <taxon>Eukaryota</taxon>
        <taxon>Viridiplantae</taxon>
        <taxon>Streptophyta</taxon>
        <taxon>Embryophyta</taxon>
        <taxon>Tracheophyta</taxon>
        <taxon>Spermatophyta</taxon>
        <taxon>Magnoliopsida</taxon>
        <taxon>eudicotyledons</taxon>
        <taxon>Gunneridae</taxon>
        <taxon>Pentapetalae</taxon>
        <taxon>asterids</taxon>
        <taxon>campanulids</taxon>
        <taxon>Asterales</taxon>
        <taxon>Asteraceae</taxon>
        <taxon>Asteroideae</taxon>
        <taxon>Heliantheae alliance</taxon>
        <taxon>Tageteae</taxon>
        <taxon>Tagetes</taxon>
    </lineage>
</organism>
<gene>
    <name evidence="2" type="ORF">QVD17_02777</name>
</gene>
<evidence type="ECO:0000256" key="1">
    <source>
        <dbReference type="SAM" id="MobiDB-lite"/>
    </source>
</evidence>
<protein>
    <submittedName>
        <fullName evidence="2">Uncharacterized protein</fullName>
    </submittedName>
</protein>
<dbReference type="AlphaFoldDB" id="A0AAD8L9T4"/>
<evidence type="ECO:0000313" key="3">
    <source>
        <dbReference type="Proteomes" id="UP001229421"/>
    </source>
</evidence>
<dbReference type="PANTHER" id="PTHR36032">
    <property type="entry name" value="PHOSPHOPANTOTHENATE--CYSTEINE LIGASE 2"/>
    <property type="match status" value="1"/>
</dbReference>